<feature type="non-terminal residue" evidence="9">
    <location>
        <position position="1"/>
    </location>
</feature>
<dbReference type="PROSITE" id="PS00136">
    <property type="entry name" value="SUBTILASE_ASP"/>
    <property type="match status" value="1"/>
</dbReference>
<evidence type="ECO:0000256" key="3">
    <source>
        <dbReference type="ARBA" id="ARBA00022801"/>
    </source>
</evidence>
<name>A0A9D2IHK0_9FIRM</name>
<evidence type="ECO:0000256" key="2">
    <source>
        <dbReference type="ARBA" id="ARBA00022670"/>
    </source>
</evidence>
<gene>
    <name evidence="9" type="ORF">IAA08_11905</name>
</gene>
<dbReference type="InterPro" id="IPR036852">
    <property type="entry name" value="Peptidase_S8/S53_dom_sf"/>
</dbReference>
<keyword evidence="4 5" id="KW-0720">Serine protease</keyword>
<reference evidence="9" key="1">
    <citation type="journal article" date="2021" name="PeerJ">
        <title>Extensive microbial diversity within the chicken gut microbiome revealed by metagenomics and culture.</title>
        <authorList>
            <person name="Gilroy R."/>
            <person name="Ravi A."/>
            <person name="Getino M."/>
            <person name="Pursley I."/>
            <person name="Horton D.L."/>
            <person name="Alikhan N.F."/>
            <person name="Baker D."/>
            <person name="Gharbi K."/>
            <person name="Hall N."/>
            <person name="Watson M."/>
            <person name="Adriaenssens E.M."/>
            <person name="Foster-Nyarko E."/>
            <person name="Jarju S."/>
            <person name="Secka A."/>
            <person name="Antonio M."/>
            <person name="Oren A."/>
            <person name="Chaudhuri R.R."/>
            <person name="La Ragione R."/>
            <person name="Hildebrand F."/>
            <person name="Pallen M.J."/>
        </authorList>
    </citation>
    <scope>NUCLEOTIDE SEQUENCE</scope>
    <source>
        <strain evidence="9">CHK192-9172</strain>
    </source>
</reference>
<dbReference type="Pfam" id="PF00082">
    <property type="entry name" value="Peptidase_S8"/>
    <property type="match status" value="1"/>
</dbReference>
<dbReference type="PANTHER" id="PTHR43806">
    <property type="entry name" value="PEPTIDASE S8"/>
    <property type="match status" value="1"/>
</dbReference>
<evidence type="ECO:0000256" key="4">
    <source>
        <dbReference type="ARBA" id="ARBA00022825"/>
    </source>
</evidence>
<dbReference type="InterPro" id="IPR022398">
    <property type="entry name" value="Peptidase_S8_His-AS"/>
</dbReference>
<dbReference type="PANTHER" id="PTHR43806:SF11">
    <property type="entry name" value="CEREVISIN-RELATED"/>
    <property type="match status" value="1"/>
</dbReference>
<organism evidence="9 10">
    <name type="scientific">Candidatus Eubacterium avistercoris</name>
    <dbReference type="NCBI Taxonomy" id="2838567"/>
    <lineage>
        <taxon>Bacteria</taxon>
        <taxon>Bacillati</taxon>
        <taxon>Bacillota</taxon>
        <taxon>Clostridia</taxon>
        <taxon>Eubacteriales</taxon>
        <taxon>Eubacteriaceae</taxon>
        <taxon>Eubacterium</taxon>
    </lineage>
</organism>
<dbReference type="AlphaFoldDB" id="A0A9D2IHK0"/>
<keyword evidence="2 5" id="KW-0645">Protease</keyword>
<dbReference type="InterPro" id="IPR023827">
    <property type="entry name" value="Peptidase_S8_Asp-AS"/>
</dbReference>
<dbReference type="Gene3D" id="3.40.50.200">
    <property type="entry name" value="Peptidase S8/S53 domain"/>
    <property type="match status" value="1"/>
</dbReference>
<dbReference type="GO" id="GO:0004252">
    <property type="term" value="F:serine-type endopeptidase activity"/>
    <property type="evidence" value="ECO:0007669"/>
    <property type="project" value="UniProtKB-UniRule"/>
</dbReference>
<feature type="active site" description="Charge relay system" evidence="5">
    <location>
        <position position="228"/>
    </location>
</feature>
<dbReference type="Proteomes" id="UP000824024">
    <property type="component" value="Unassembled WGS sequence"/>
</dbReference>
<reference evidence="9" key="2">
    <citation type="submission" date="2021-04" db="EMBL/GenBank/DDBJ databases">
        <authorList>
            <person name="Gilroy R."/>
        </authorList>
    </citation>
    <scope>NUCLEOTIDE SEQUENCE</scope>
    <source>
        <strain evidence="9">CHK192-9172</strain>
    </source>
</reference>
<evidence type="ECO:0000259" key="8">
    <source>
        <dbReference type="Pfam" id="PF00082"/>
    </source>
</evidence>
<feature type="domain" description="Peptidase S8/S53" evidence="8">
    <location>
        <begin position="189"/>
        <end position="462"/>
    </location>
</feature>
<dbReference type="GO" id="GO:0006508">
    <property type="term" value="P:proteolysis"/>
    <property type="evidence" value="ECO:0007669"/>
    <property type="project" value="UniProtKB-KW"/>
</dbReference>
<dbReference type="PROSITE" id="PS00138">
    <property type="entry name" value="SUBTILASE_SER"/>
    <property type="match status" value="1"/>
</dbReference>
<dbReference type="EMBL" id="DXCH01000319">
    <property type="protein sequence ID" value="HIZ08623.1"/>
    <property type="molecule type" value="Genomic_DNA"/>
</dbReference>
<keyword evidence="7" id="KW-0812">Transmembrane</keyword>
<feature type="transmembrane region" description="Helical" evidence="7">
    <location>
        <begin position="12"/>
        <end position="31"/>
    </location>
</feature>
<sequence>AMNEKYKMRLGKFLILILAAAGILWISMFFLRQYTARESVASGSARIVYGTSSYTRPDKSHLATDRETNIEYIDNELLAWKRDDMPENEFKAYLEEHHMEIVGKMSSISLYQLRLEGTYSYERLMELAAQMTEQKAAKSAGPNITCGIVSGSRSEENGSAGTEALEWLPWGLQAVEMEGAWSLTKGIEKKINVGVLDTGFFTEHEDLVFAETPLANSLYDEDGKIESHGTHVAGILAASSDPDKGICGAIPLDQRNLYGASVFGMRIDRDRVDFMGLGTALNYLIAQKNCKVVNLSLICFGKEEMIKEMNGENPNGEALVPRLEELLEGFLEKGCDFVICKAAGNQKEVDASWDPFAAIESPRVRERILVTGAAAGEDGRLFLADYSSPGQRVDLAAPGGIEDDIISTGVEPGFFQIPQSGFVGMSGTSMAAPYVSGAAALVWLADPELTGAQVKEILCDTADIPLENCSGRKLLDAAKAVETAINEKNK</sequence>
<proteinExistence type="inferred from homology"/>
<keyword evidence="7" id="KW-1133">Transmembrane helix</keyword>
<dbReference type="PROSITE" id="PS00137">
    <property type="entry name" value="SUBTILASE_HIS"/>
    <property type="match status" value="1"/>
</dbReference>
<dbReference type="PROSITE" id="PS51892">
    <property type="entry name" value="SUBTILASE"/>
    <property type="match status" value="1"/>
</dbReference>
<comment type="caution">
    <text evidence="9">The sequence shown here is derived from an EMBL/GenBank/DDBJ whole genome shotgun (WGS) entry which is preliminary data.</text>
</comment>
<evidence type="ECO:0000256" key="7">
    <source>
        <dbReference type="SAM" id="Phobius"/>
    </source>
</evidence>
<protein>
    <submittedName>
        <fullName evidence="9">S8 family serine peptidase</fullName>
    </submittedName>
</protein>
<dbReference type="InterPro" id="IPR015500">
    <property type="entry name" value="Peptidase_S8_subtilisin-rel"/>
</dbReference>
<keyword evidence="3 5" id="KW-0378">Hydrolase</keyword>
<accession>A0A9D2IHK0</accession>
<evidence type="ECO:0000256" key="5">
    <source>
        <dbReference type="PROSITE-ProRule" id="PRU01240"/>
    </source>
</evidence>
<dbReference type="InterPro" id="IPR000209">
    <property type="entry name" value="Peptidase_S8/S53_dom"/>
</dbReference>
<dbReference type="InterPro" id="IPR023828">
    <property type="entry name" value="Peptidase_S8_Ser-AS"/>
</dbReference>
<feature type="active site" description="Charge relay system" evidence="5">
    <location>
        <position position="429"/>
    </location>
</feature>
<dbReference type="InterPro" id="IPR050131">
    <property type="entry name" value="Peptidase_S8_subtilisin-like"/>
</dbReference>
<comment type="similarity">
    <text evidence="1 5 6">Belongs to the peptidase S8 family.</text>
</comment>
<dbReference type="PRINTS" id="PR00723">
    <property type="entry name" value="SUBTILISIN"/>
</dbReference>
<keyword evidence="7" id="KW-0472">Membrane</keyword>
<dbReference type="SUPFAM" id="SSF52743">
    <property type="entry name" value="Subtilisin-like"/>
    <property type="match status" value="1"/>
</dbReference>
<evidence type="ECO:0000313" key="10">
    <source>
        <dbReference type="Proteomes" id="UP000824024"/>
    </source>
</evidence>
<evidence type="ECO:0000256" key="1">
    <source>
        <dbReference type="ARBA" id="ARBA00011073"/>
    </source>
</evidence>
<evidence type="ECO:0000256" key="6">
    <source>
        <dbReference type="RuleBase" id="RU003355"/>
    </source>
</evidence>
<feature type="active site" description="Charge relay system" evidence="5">
    <location>
        <position position="197"/>
    </location>
</feature>
<evidence type="ECO:0000313" key="9">
    <source>
        <dbReference type="EMBL" id="HIZ08623.1"/>
    </source>
</evidence>